<evidence type="ECO:0000256" key="5">
    <source>
        <dbReference type="SAM" id="MobiDB-lite"/>
    </source>
</evidence>
<dbReference type="PANTHER" id="PTHR47162:SF10">
    <property type="entry name" value="METHYL-CPG-BINDING DOMAIN-CONTAINING PROTEIN 9 ISOFORM X1"/>
    <property type="match status" value="1"/>
</dbReference>
<dbReference type="GO" id="GO:0003677">
    <property type="term" value="F:DNA binding"/>
    <property type="evidence" value="ECO:0007669"/>
    <property type="project" value="UniProtKB-KW"/>
</dbReference>
<dbReference type="InterPro" id="IPR001606">
    <property type="entry name" value="ARID_dom"/>
</dbReference>
<dbReference type="PROSITE" id="PS51183">
    <property type="entry name" value="JMJN"/>
    <property type="match status" value="1"/>
</dbReference>
<name>A0AAV0AD20_PHAPC</name>
<dbReference type="SUPFAM" id="SSF57903">
    <property type="entry name" value="FYVE/PHD zinc finger"/>
    <property type="match status" value="1"/>
</dbReference>
<evidence type="ECO:0000256" key="1">
    <source>
        <dbReference type="ARBA" id="ARBA00022723"/>
    </source>
</evidence>
<dbReference type="InterPro" id="IPR001965">
    <property type="entry name" value="Znf_PHD"/>
</dbReference>
<dbReference type="InterPro" id="IPR036431">
    <property type="entry name" value="ARID_dom_sf"/>
</dbReference>
<keyword evidence="1" id="KW-0479">Metal-binding</keyword>
<feature type="non-terminal residue" evidence="9">
    <location>
        <position position="387"/>
    </location>
</feature>
<evidence type="ECO:0000259" key="7">
    <source>
        <dbReference type="PROSITE" id="PS51011"/>
    </source>
</evidence>
<dbReference type="InterPro" id="IPR013083">
    <property type="entry name" value="Znf_RING/FYVE/PHD"/>
</dbReference>
<feature type="region of interest" description="Disordered" evidence="5">
    <location>
        <begin position="1"/>
        <end position="22"/>
    </location>
</feature>
<reference evidence="9" key="1">
    <citation type="submission" date="2022-06" db="EMBL/GenBank/DDBJ databases">
        <authorList>
            <consortium name="SYNGENTA / RWTH Aachen University"/>
        </authorList>
    </citation>
    <scope>NUCLEOTIDE SEQUENCE</scope>
</reference>
<keyword evidence="2 4" id="KW-0863">Zinc-finger</keyword>
<organism evidence="9 10">
    <name type="scientific">Phakopsora pachyrhizi</name>
    <name type="common">Asian soybean rust disease fungus</name>
    <dbReference type="NCBI Taxonomy" id="170000"/>
    <lineage>
        <taxon>Eukaryota</taxon>
        <taxon>Fungi</taxon>
        <taxon>Dikarya</taxon>
        <taxon>Basidiomycota</taxon>
        <taxon>Pucciniomycotina</taxon>
        <taxon>Pucciniomycetes</taxon>
        <taxon>Pucciniales</taxon>
        <taxon>Phakopsoraceae</taxon>
        <taxon>Phakopsora</taxon>
    </lineage>
</organism>
<feature type="compositionally biased region" description="Basic and acidic residues" evidence="5">
    <location>
        <begin position="210"/>
        <end position="220"/>
    </location>
</feature>
<dbReference type="InterPro" id="IPR011011">
    <property type="entry name" value="Znf_FYVE_PHD"/>
</dbReference>
<dbReference type="PANTHER" id="PTHR47162">
    <property type="entry name" value="OS02G0192300 PROTEIN"/>
    <property type="match status" value="1"/>
</dbReference>
<keyword evidence="9" id="KW-0238">DNA-binding</keyword>
<evidence type="ECO:0000259" key="8">
    <source>
        <dbReference type="PROSITE" id="PS51183"/>
    </source>
</evidence>
<keyword evidence="10" id="KW-1185">Reference proteome</keyword>
<dbReference type="InterPro" id="IPR019787">
    <property type="entry name" value="Znf_PHD-finger"/>
</dbReference>
<gene>
    <name evidence="9" type="ORF">PPACK8108_LOCUS181</name>
</gene>
<evidence type="ECO:0000256" key="4">
    <source>
        <dbReference type="PROSITE-ProRule" id="PRU00146"/>
    </source>
</evidence>
<feature type="domain" description="ARID" evidence="7">
    <location>
        <begin position="98"/>
        <end position="199"/>
    </location>
</feature>
<dbReference type="InterPro" id="IPR003349">
    <property type="entry name" value="JmjN"/>
</dbReference>
<dbReference type="SUPFAM" id="SSF46774">
    <property type="entry name" value="ARID-like"/>
    <property type="match status" value="1"/>
</dbReference>
<dbReference type="GO" id="GO:0008270">
    <property type="term" value="F:zinc ion binding"/>
    <property type="evidence" value="ECO:0007669"/>
    <property type="project" value="UniProtKB-KW"/>
</dbReference>
<dbReference type="Pfam" id="PF02375">
    <property type="entry name" value="JmjN"/>
    <property type="match status" value="1"/>
</dbReference>
<dbReference type="SMART" id="SM01014">
    <property type="entry name" value="ARID"/>
    <property type="match status" value="1"/>
</dbReference>
<dbReference type="Pfam" id="PF00628">
    <property type="entry name" value="PHD"/>
    <property type="match status" value="1"/>
</dbReference>
<evidence type="ECO:0000256" key="2">
    <source>
        <dbReference type="ARBA" id="ARBA00022771"/>
    </source>
</evidence>
<dbReference type="Gene3D" id="1.10.150.60">
    <property type="entry name" value="ARID DNA-binding domain"/>
    <property type="match status" value="1"/>
</dbReference>
<dbReference type="PROSITE" id="PS51011">
    <property type="entry name" value="ARID"/>
    <property type="match status" value="1"/>
</dbReference>
<dbReference type="CDD" id="cd15519">
    <property type="entry name" value="PHD1_Lid2p_like"/>
    <property type="match status" value="1"/>
</dbReference>
<dbReference type="SMART" id="SM00501">
    <property type="entry name" value="BRIGHT"/>
    <property type="match status" value="1"/>
</dbReference>
<sequence length="387" mass="43837">VDGKLDFSSIRTESPRSNPRARQKDRLFELEHCPVFYPTPDEFKDPMKYFELIGSKLKSHGIGKVVPPLGWRPPFVLDTEQFKFKTRLQRLNSMEASARANTNFMEQLYLFHKQQGNSAAVVTNGSKLQVPVIDYRPVDLWKLRKQINEMGGYDNITSQRKWSSLAKAMGYNVKASPAISFKLKAAYIKIIAPFDEYVNRVKQSPTGRLFKKEERGDRPLADSLSPLTSSTADHDESEQSHINHGGTGQLEDPTKPVTRLSNGHRVSNASEDDASDNGDVSFLFRPLILNSPFFLSCRCTFLYLIFRTFSRIFQVCEVCGTDEDDSNILLCDYCDKGFHLQCLTPPLEAVPDGNWYCDACIVSTGNEFGFEEGKEHTLLSFQKRADS</sequence>
<dbReference type="PROSITE" id="PS50016">
    <property type="entry name" value="ZF_PHD_2"/>
    <property type="match status" value="1"/>
</dbReference>
<evidence type="ECO:0000313" key="9">
    <source>
        <dbReference type="EMBL" id="CAH7665886.1"/>
    </source>
</evidence>
<feature type="compositionally biased region" description="Polar residues" evidence="5">
    <location>
        <begin position="259"/>
        <end position="269"/>
    </location>
</feature>
<evidence type="ECO:0000313" key="10">
    <source>
        <dbReference type="Proteomes" id="UP001153365"/>
    </source>
</evidence>
<dbReference type="SMART" id="SM00249">
    <property type="entry name" value="PHD"/>
    <property type="match status" value="1"/>
</dbReference>
<dbReference type="EMBL" id="CALTRL010000014">
    <property type="protein sequence ID" value="CAH7665886.1"/>
    <property type="molecule type" value="Genomic_DNA"/>
</dbReference>
<dbReference type="FunFam" id="1.10.150.60:FF:000016">
    <property type="entry name" value="Putative Lysine-specific demethylase 5B"/>
    <property type="match status" value="1"/>
</dbReference>
<feature type="non-terminal residue" evidence="9">
    <location>
        <position position="1"/>
    </location>
</feature>
<dbReference type="CDD" id="cd16100">
    <property type="entry name" value="ARID"/>
    <property type="match status" value="1"/>
</dbReference>
<protein>
    <submittedName>
        <fullName evidence="9">ARID DNA-binding domain-containing protein</fullName>
    </submittedName>
</protein>
<accession>A0AAV0AD20</accession>
<dbReference type="Proteomes" id="UP001153365">
    <property type="component" value="Unassembled WGS sequence"/>
</dbReference>
<dbReference type="AlphaFoldDB" id="A0AAV0AD20"/>
<feature type="domain" description="JmjN" evidence="8">
    <location>
        <begin position="33"/>
        <end position="74"/>
    </location>
</feature>
<keyword evidence="3" id="KW-0862">Zinc</keyword>
<dbReference type="SMART" id="SM00545">
    <property type="entry name" value="JmjN"/>
    <property type="match status" value="1"/>
</dbReference>
<feature type="compositionally biased region" description="Basic and acidic residues" evidence="5">
    <location>
        <begin position="232"/>
        <end position="241"/>
    </location>
</feature>
<dbReference type="Pfam" id="PF01388">
    <property type="entry name" value="ARID"/>
    <property type="match status" value="1"/>
</dbReference>
<feature type="domain" description="PHD-type" evidence="6">
    <location>
        <begin position="313"/>
        <end position="363"/>
    </location>
</feature>
<evidence type="ECO:0000259" key="6">
    <source>
        <dbReference type="PROSITE" id="PS50016"/>
    </source>
</evidence>
<proteinExistence type="predicted"/>
<feature type="region of interest" description="Disordered" evidence="5">
    <location>
        <begin position="208"/>
        <end position="275"/>
    </location>
</feature>
<evidence type="ECO:0000256" key="3">
    <source>
        <dbReference type="ARBA" id="ARBA00022833"/>
    </source>
</evidence>
<dbReference type="Gene3D" id="3.30.40.10">
    <property type="entry name" value="Zinc/RING finger domain, C3HC4 (zinc finger)"/>
    <property type="match status" value="1"/>
</dbReference>
<comment type="caution">
    <text evidence="9">The sequence shown here is derived from an EMBL/GenBank/DDBJ whole genome shotgun (WGS) entry which is preliminary data.</text>
</comment>